<feature type="coiled-coil region" evidence="8">
    <location>
        <begin position="43"/>
        <end position="92"/>
    </location>
</feature>
<keyword evidence="10" id="KW-0966">Cell projection</keyword>
<dbReference type="InterPro" id="IPR018035">
    <property type="entry name" value="Flagellar_FliH/T3SS_HrpE"/>
</dbReference>
<dbReference type="InterPro" id="IPR051472">
    <property type="entry name" value="T3SS_Stator/FliH"/>
</dbReference>
<name>A0A1H1C9D5_9BACI</name>
<dbReference type="PANTHER" id="PTHR34982">
    <property type="entry name" value="YOP PROTEINS TRANSLOCATION PROTEIN L"/>
    <property type="match status" value="1"/>
</dbReference>
<evidence type="ECO:0000256" key="7">
    <source>
        <dbReference type="NCBIfam" id="TIGR03825"/>
    </source>
</evidence>
<sequence length="257" mass="29748">MISLSNIFSNQSRTMKEKLIKVRPIELNNQDSAQASTGLEDDRISIQSEITQARDRLQQIQEQQATLVQQTNAEIEKAKENWEAEREKYIKQAQDEGFEKGFELGKQEGQDQYKELLTNANKIVESATKDYHSTIEQSDETILELAIHVAEKIIKKELNENPDSFIKIVNTAIKDIKDQSDLSIYLHPNNYELVMKQKDEIVQLVDKDLNVSFYINEQLKEDSCLIEHPFGRIDASIDVQLQELREVLYEVNMESDQ</sequence>
<dbReference type="GO" id="GO:0005829">
    <property type="term" value="C:cytosol"/>
    <property type="evidence" value="ECO:0007669"/>
    <property type="project" value="TreeGrafter"/>
</dbReference>
<evidence type="ECO:0000256" key="8">
    <source>
        <dbReference type="SAM" id="Coils"/>
    </source>
</evidence>
<organism evidence="10 11">
    <name type="scientific">Virgibacillus salinus</name>
    <dbReference type="NCBI Taxonomy" id="553311"/>
    <lineage>
        <taxon>Bacteria</taxon>
        <taxon>Bacillati</taxon>
        <taxon>Bacillota</taxon>
        <taxon>Bacilli</taxon>
        <taxon>Bacillales</taxon>
        <taxon>Bacillaceae</taxon>
        <taxon>Virgibacillus</taxon>
    </lineage>
</organism>
<evidence type="ECO:0000256" key="5">
    <source>
        <dbReference type="ARBA" id="ARBA00022927"/>
    </source>
</evidence>
<evidence type="ECO:0000313" key="11">
    <source>
        <dbReference type="Proteomes" id="UP000199444"/>
    </source>
</evidence>
<keyword evidence="4" id="KW-1005">Bacterial flagellum biogenesis</keyword>
<dbReference type="GO" id="GO:0015031">
    <property type="term" value="P:protein transport"/>
    <property type="evidence" value="ECO:0007669"/>
    <property type="project" value="UniProtKB-KW"/>
</dbReference>
<evidence type="ECO:0000256" key="4">
    <source>
        <dbReference type="ARBA" id="ARBA00022795"/>
    </source>
</evidence>
<keyword evidence="11" id="KW-1185">Reference proteome</keyword>
<dbReference type="Proteomes" id="UP000199444">
    <property type="component" value="Unassembled WGS sequence"/>
</dbReference>
<comment type="function">
    <text evidence="1">Needed for flagellar regrowth and assembly.</text>
</comment>
<dbReference type="GO" id="GO:0044781">
    <property type="term" value="P:bacterial-type flagellum organization"/>
    <property type="evidence" value="ECO:0007669"/>
    <property type="project" value="UniProtKB-KW"/>
</dbReference>
<dbReference type="EMBL" id="FNKD01000002">
    <property type="protein sequence ID" value="SDQ60719.1"/>
    <property type="molecule type" value="Genomic_DNA"/>
</dbReference>
<keyword evidence="10" id="KW-0282">Flagellum</keyword>
<evidence type="ECO:0000256" key="3">
    <source>
        <dbReference type="ARBA" id="ARBA00022448"/>
    </source>
</evidence>
<keyword evidence="6" id="KW-1006">Bacterial flagellum protein export</keyword>
<dbReference type="Pfam" id="PF02108">
    <property type="entry name" value="FliH"/>
    <property type="match status" value="1"/>
</dbReference>
<keyword evidence="10" id="KW-0969">Cilium</keyword>
<evidence type="ECO:0000256" key="1">
    <source>
        <dbReference type="ARBA" id="ARBA00003041"/>
    </source>
</evidence>
<gene>
    <name evidence="10" type="ORF">SAMN05216231_2137</name>
</gene>
<evidence type="ECO:0000313" key="10">
    <source>
        <dbReference type="EMBL" id="SDQ60719.1"/>
    </source>
</evidence>
<accession>A0A1H1C9D5</accession>
<evidence type="ECO:0000256" key="6">
    <source>
        <dbReference type="ARBA" id="ARBA00023225"/>
    </source>
</evidence>
<feature type="domain" description="Flagellar assembly protein FliH/Type III secretion system HrpE" evidence="9">
    <location>
        <begin position="117"/>
        <end position="243"/>
    </location>
</feature>
<comment type="similarity">
    <text evidence="2">Belongs to the FliH family.</text>
</comment>
<dbReference type="InterPro" id="IPR022524">
    <property type="entry name" value="FliH_Bacilli"/>
</dbReference>
<evidence type="ECO:0000256" key="2">
    <source>
        <dbReference type="ARBA" id="ARBA00006602"/>
    </source>
</evidence>
<dbReference type="AlphaFoldDB" id="A0A1H1C9D5"/>
<evidence type="ECO:0000259" key="9">
    <source>
        <dbReference type="Pfam" id="PF02108"/>
    </source>
</evidence>
<protein>
    <recommendedName>
        <fullName evidence="7">Flagellar assembly protein FliH</fullName>
    </recommendedName>
</protein>
<keyword evidence="3" id="KW-0813">Transport</keyword>
<keyword evidence="5" id="KW-0653">Protein transport</keyword>
<reference evidence="10 11" key="1">
    <citation type="submission" date="2016-10" db="EMBL/GenBank/DDBJ databases">
        <authorList>
            <person name="de Groot N.N."/>
        </authorList>
    </citation>
    <scope>NUCLEOTIDE SEQUENCE [LARGE SCALE GENOMIC DNA]</scope>
    <source>
        <strain evidence="10 11">CGMCC 1.10449</strain>
    </source>
</reference>
<dbReference type="STRING" id="553311.SAMN05216231_2137"/>
<keyword evidence="8" id="KW-0175">Coiled coil</keyword>
<dbReference type="NCBIfam" id="TIGR03825">
    <property type="entry name" value="FliH_bacil"/>
    <property type="match status" value="1"/>
</dbReference>
<proteinExistence type="inferred from homology"/>
<dbReference type="PANTHER" id="PTHR34982:SF1">
    <property type="entry name" value="FLAGELLAR ASSEMBLY PROTEIN FLIH"/>
    <property type="match status" value="1"/>
</dbReference>